<keyword evidence="1" id="KW-0812">Transmembrane</keyword>
<feature type="transmembrane region" description="Helical" evidence="1">
    <location>
        <begin position="41"/>
        <end position="60"/>
    </location>
</feature>
<sequence length="229" mass="24934">MLRSIAALGRCLKPGLIVLVGTLVIYGALRALLSKTALAPPLVYSVGLLLSIVLLIKGVGMWDEVLRRTIDSPQARARFIRYLDQLSTGALSQPTTEFTAKAERMKGQVLPSNARGCWYFDLSVKDFPYQISGYFMLGDQQLSIALVGGVKGNWQETRHLLAPCELEGSTMTVIATFGSLEWLPPGSQVIVEVKGEDLAELASMALSARMSRAPVPEALKRFVPLQKDG</sequence>
<evidence type="ECO:0000313" key="2">
    <source>
        <dbReference type="EMBL" id="NWC83876.1"/>
    </source>
</evidence>
<reference evidence="2 3" key="1">
    <citation type="submission" date="2020-04" db="EMBL/GenBank/DDBJ databases">
        <title>Molecular characterization of pseudomonads from Agaricus bisporus reveal novel blotch 2 pathogens in Western Europe.</title>
        <authorList>
            <person name="Taparia T."/>
            <person name="Krijger M."/>
            <person name="Haynes E."/>
            <person name="Elpinstone J.G."/>
            <person name="Noble R."/>
            <person name="Van Der Wolf J."/>
        </authorList>
    </citation>
    <scope>NUCLEOTIDE SEQUENCE [LARGE SCALE GENOMIC DNA]</scope>
    <source>
        <strain evidence="2 3">P7765</strain>
    </source>
</reference>
<keyword evidence="1" id="KW-0472">Membrane</keyword>
<proteinExistence type="predicted"/>
<organism evidence="2 3">
    <name type="scientific">Pseudomonas putida</name>
    <name type="common">Arthrobacter siderocapsulatus</name>
    <dbReference type="NCBI Taxonomy" id="303"/>
    <lineage>
        <taxon>Bacteria</taxon>
        <taxon>Pseudomonadati</taxon>
        <taxon>Pseudomonadota</taxon>
        <taxon>Gammaproteobacteria</taxon>
        <taxon>Pseudomonadales</taxon>
        <taxon>Pseudomonadaceae</taxon>
        <taxon>Pseudomonas</taxon>
    </lineage>
</organism>
<dbReference type="EMBL" id="JACARV010000107">
    <property type="protein sequence ID" value="NWC83876.1"/>
    <property type="molecule type" value="Genomic_DNA"/>
</dbReference>
<dbReference type="RefSeq" id="WP_177011236.1">
    <property type="nucleotide sequence ID" value="NZ_JACARV010000107.1"/>
</dbReference>
<name>A0A7Y7ZF82_PSEPU</name>
<keyword evidence="1" id="KW-1133">Transmembrane helix</keyword>
<feature type="transmembrane region" description="Helical" evidence="1">
    <location>
        <begin position="12"/>
        <end position="29"/>
    </location>
</feature>
<comment type="caution">
    <text evidence="2">The sequence shown here is derived from an EMBL/GenBank/DDBJ whole genome shotgun (WGS) entry which is preliminary data.</text>
</comment>
<evidence type="ECO:0000313" key="3">
    <source>
        <dbReference type="Proteomes" id="UP000542695"/>
    </source>
</evidence>
<dbReference type="Proteomes" id="UP000542695">
    <property type="component" value="Unassembled WGS sequence"/>
</dbReference>
<protein>
    <submittedName>
        <fullName evidence="2">Uncharacterized protein</fullName>
    </submittedName>
</protein>
<dbReference type="AlphaFoldDB" id="A0A7Y7ZF82"/>
<gene>
    <name evidence="2" type="ORF">HX798_26845</name>
</gene>
<accession>A0A7Y7ZF82</accession>
<evidence type="ECO:0000256" key="1">
    <source>
        <dbReference type="SAM" id="Phobius"/>
    </source>
</evidence>